<dbReference type="InterPro" id="IPR025736">
    <property type="entry name" value="PucR_C-HTH_dom"/>
</dbReference>
<dbReference type="Proteomes" id="UP000199315">
    <property type="component" value="Unassembled WGS sequence"/>
</dbReference>
<feature type="domain" description="CdaR GGDEF-like" evidence="3">
    <location>
        <begin position="317"/>
        <end position="428"/>
    </location>
</feature>
<proteinExistence type="inferred from homology"/>
<dbReference type="Gene3D" id="1.10.10.2840">
    <property type="entry name" value="PucR C-terminal helix-turn-helix domain"/>
    <property type="match status" value="1"/>
</dbReference>
<dbReference type="Pfam" id="PF13556">
    <property type="entry name" value="HTH_30"/>
    <property type="match status" value="1"/>
</dbReference>
<gene>
    <name evidence="4" type="ORF">SAMN05421730_10185</name>
</gene>
<dbReference type="EMBL" id="FMKA01000018">
    <property type="protein sequence ID" value="SCP98215.1"/>
    <property type="molecule type" value="Genomic_DNA"/>
</dbReference>
<comment type="similarity">
    <text evidence="1">Belongs to the CdaR family.</text>
</comment>
<evidence type="ECO:0000313" key="5">
    <source>
        <dbReference type="Proteomes" id="UP000199315"/>
    </source>
</evidence>
<accession>A0A1D3TVM2</accession>
<dbReference type="AlphaFoldDB" id="A0A1D3TVM2"/>
<reference evidence="4 5" key="1">
    <citation type="submission" date="2016-09" db="EMBL/GenBank/DDBJ databases">
        <authorList>
            <person name="Capua I."/>
            <person name="De Benedictis P."/>
            <person name="Joannis T."/>
            <person name="Lombin L.H."/>
            <person name="Cattoli G."/>
        </authorList>
    </citation>
    <scope>NUCLEOTIDE SEQUENCE [LARGE SCALE GENOMIC DNA]</scope>
    <source>
        <strain evidence="4 5">GluBS11</strain>
    </source>
</reference>
<feature type="domain" description="PucR C-terminal helix-turn-helix" evidence="2">
    <location>
        <begin position="487"/>
        <end position="542"/>
    </location>
</feature>
<protein>
    <submittedName>
        <fullName evidence="4">PucR C-terminal helix-turn-helix domain-containing protein</fullName>
    </submittedName>
</protein>
<dbReference type="Pfam" id="PF17853">
    <property type="entry name" value="GGDEF_2"/>
    <property type="match status" value="1"/>
</dbReference>
<dbReference type="STRING" id="1619234.SAMN05421730_10185"/>
<evidence type="ECO:0000259" key="3">
    <source>
        <dbReference type="Pfam" id="PF17853"/>
    </source>
</evidence>
<organism evidence="4 5">
    <name type="scientific">Anaerobium acetethylicum</name>
    <dbReference type="NCBI Taxonomy" id="1619234"/>
    <lineage>
        <taxon>Bacteria</taxon>
        <taxon>Bacillati</taxon>
        <taxon>Bacillota</taxon>
        <taxon>Clostridia</taxon>
        <taxon>Lachnospirales</taxon>
        <taxon>Lachnospiraceae</taxon>
        <taxon>Anaerobium</taxon>
    </lineage>
</organism>
<dbReference type="PANTHER" id="PTHR33744">
    <property type="entry name" value="CARBOHYDRATE DIACID REGULATOR"/>
    <property type="match status" value="1"/>
</dbReference>
<dbReference type="InterPro" id="IPR042070">
    <property type="entry name" value="PucR_C-HTH_sf"/>
</dbReference>
<evidence type="ECO:0000256" key="1">
    <source>
        <dbReference type="ARBA" id="ARBA00006754"/>
    </source>
</evidence>
<name>A0A1D3TVM2_9FIRM</name>
<dbReference type="InterPro" id="IPR051448">
    <property type="entry name" value="CdaR-like_regulators"/>
</dbReference>
<dbReference type="InterPro" id="IPR041522">
    <property type="entry name" value="CdaR_GGDEF"/>
</dbReference>
<sequence length="550" mass="62822">MDYKITVPGTSYPGNWYLVPKDRKNPMNMQIKNLSDKLTQRKIHHVLVNGADAGSKTADAGIRAAKLLTPDQTGFESGIIYIGRVSDLPEKTDGIQEAGLICIDDVPLPQAVRENPSLNLMLVDAEVPLYDLFNMVQDILLDSSYFIQSSAALLNSIIRGKGLQYIIEIGSELLGNPVMLGDSNHRVLAYSKCDDVTDGAWTELRDTGYSTYEYTVKYDFKRYIENSVKSRKPVIGDLGKVSRIRRIFSTVVVDGAVVGHLAVLEHNKPFTEKDLEITTFICDVLASEMQKNSNYRNSRKVILENLVKGLLDGSIKNEEAVTERIKYLKWKPKDKQYVLAVRYDRYEDSFGLISYMRDTLRDLLEEQEAVFYDNHIIFIIGCSRDTYLRREDFGDFIRFMEKNRLCAGISQEFTRITELKKYYGQALAGMAQGQKIGKEDVFFMYEEYAVHHIIDICCRQEDITDFCHPALLKLIAYDDRHHTDYAKSLFAYIVNMRNMGSTADALHIHRNTMSYRMGKIQEIIGLDLDNNDLSMNLFVSYKILEYGGKL</sequence>
<dbReference type="PANTHER" id="PTHR33744:SF1">
    <property type="entry name" value="DNA-BINDING TRANSCRIPTIONAL ACTIVATOR ADER"/>
    <property type="match status" value="1"/>
</dbReference>
<evidence type="ECO:0000259" key="2">
    <source>
        <dbReference type="Pfam" id="PF13556"/>
    </source>
</evidence>
<keyword evidence="5" id="KW-1185">Reference proteome</keyword>
<dbReference type="OrthoDB" id="212459at2"/>
<evidence type="ECO:0000313" key="4">
    <source>
        <dbReference type="EMBL" id="SCP98215.1"/>
    </source>
</evidence>